<keyword evidence="1" id="KW-0479">Metal-binding</keyword>
<feature type="compositionally biased region" description="Low complexity" evidence="5">
    <location>
        <begin position="41"/>
        <end position="51"/>
    </location>
</feature>
<dbReference type="PANTHER" id="PTHR22765:SF411">
    <property type="entry name" value="OS02G0248440 PROTEIN"/>
    <property type="match status" value="1"/>
</dbReference>
<dbReference type="InterPro" id="IPR001841">
    <property type="entry name" value="Znf_RING"/>
</dbReference>
<dbReference type="Pfam" id="PF13639">
    <property type="entry name" value="zf-RING_2"/>
    <property type="match status" value="1"/>
</dbReference>
<dbReference type="InterPro" id="IPR011016">
    <property type="entry name" value="Znf_RING-CH"/>
</dbReference>
<dbReference type="Proteomes" id="UP001642484">
    <property type="component" value="Unassembled WGS sequence"/>
</dbReference>
<reference evidence="7 8" key="1">
    <citation type="submission" date="2024-02" db="EMBL/GenBank/DDBJ databases">
        <authorList>
            <person name="Chen Y."/>
            <person name="Shah S."/>
            <person name="Dougan E. K."/>
            <person name="Thang M."/>
            <person name="Chan C."/>
        </authorList>
    </citation>
    <scope>NUCLEOTIDE SEQUENCE [LARGE SCALE GENOMIC DNA]</scope>
</reference>
<feature type="domain" description="RING-type" evidence="6">
    <location>
        <begin position="133"/>
        <end position="175"/>
    </location>
</feature>
<protein>
    <recommendedName>
        <fullName evidence="6">RING-type domain-containing protein</fullName>
    </recommendedName>
</protein>
<evidence type="ECO:0000256" key="2">
    <source>
        <dbReference type="ARBA" id="ARBA00022771"/>
    </source>
</evidence>
<evidence type="ECO:0000256" key="3">
    <source>
        <dbReference type="ARBA" id="ARBA00022833"/>
    </source>
</evidence>
<dbReference type="InterPro" id="IPR013083">
    <property type="entry name" value="Znf_RING/FYVE/PHD"/>
</dbReference>
<name>A0ABP0MVU7_9DINO</name>
<dbReference type="PANTHER" id="PTHR22765">
    <property type="entry name" value="RING FINGER AND PROTEASE ASSOCIATED DOMAIN-CONTAINING"/>
    <property type="match status" value="1"/>
</dbReference>
<dbReference type="SMART" id="SM00744">
    <property type="entry name" value="RINGv"/>
    <property type="match status" value="1"/>
</dbReference>
<organism evidence="7 8">
    <name type="scientific">Durusdinium trenchii</name>
    <dbReference type="NCBI Taxonomy" id="1381693"/>
    <lineage>
        <taxon>Eukaryota</taxon>
        <taxon>Sar</taxon>
        <taxon>Alveolata</taxon>
        <taxon>Dinophyceae</taxon>
        <taxon>Suessiales</taxon>
        <taxon>Symbiodiniaceae</taxon>
        <taxon>Durusdinium</taxon>
    </lineage>
</organism>
<dbReference type="EMBL" id="CAXAMN010020080">
    <property type="protein sequence ID" value="CAK9055633.1"/>
    <property type="molecule type" value="Genomic_DNA"/>
</dbReference>
<proteinExistence type="predicted"/>
<evidence type="ECO:0000259" key="6">
    <source>
        <dbReference type="PROSITE" id="PS50089"/>
    </source>
</evidence>
<feature type="compositionally biased region" description="Basic residues" evidence="5">
    <location>
        <begin position="17"/>
        <end position="26"/>
    </location>
</feature>
<keyword evidence="2 4" id="KW-0863">Zinc-finger</keyword>
<keyword evidence="8" id="KW-1185">Reference proteome</keyword>
<feature type="region of interest" description="Disordered" evidence="5">
    <location>
        <begin position="17"/>
        <end position="59"/>
    </location>
</feature>
<dbReference type="SUPFAM" id="SSF57850">
    <property type="entry name" value="RING/U-box"/>
    <property type="match status" value="1"/>
</dbReference>
<dbReference type="SMART" id="SM00184">
    <property type="entry name" value="RING"/>
    <property type="match status" value="1"/>
</dbReference>
<evidence type="ECO:0000313" key="7">
    <source>
        <dbReference type="EMBL" id="CAK9055633.1"/>
    </source>
</evidence>
<dbReference type="Gene3D" id="3.30.40.10">
    <property type="entry name" value="Zinc/RING finger domain, C3HC4 (zinc finger)"/>
    <property type="match status" value="1"/>
</dbReference>
<gene>
    <name evidence="7" type="ORF">CCMP2556_LOCUS27653</name>
</gene>
<comment type="caution">
    <text evidence="7">The sequence shown here is derived from an EMBL/GenBank/DDBJ whole genome shotgun (WGS) entry which is preliminary data.</text>
</comment>
<dbReference type="PROSITE" id="PS50089">
    <property type="entry name" value="ZF_RING_2"/>
    <property type="match status" value="1"/>
</dbReference>
<evidence type="ECO:0000313" key="8">
    <source>
        <dbReference type="Proteomes" id="UP001642484"/>
    </source>
</evidence>
<sequence length="180" mass="19653">MGEGAVFLRGRAARKRQILRTRRRRSSRESEDHGAVPGLCEPSRQSSASTSSEEETWPLRPREADLGDFLLPCGLYQEQVVELMYRPLTPEDYELLKSLDDALPNRSTAEKSHVAALLSSASADPLCALGEDCGVCLDPVDSAGGQITRLPCDHAFHPACIEKWLTKFKNSCPLCGAAPA</sequence>
<dbReference type="InterPro" id="IPR051826">
    <property type="entry name" value="E3_ubiquitin-ligase_domain"/>
</dbReference>
<keyword evidence="3" id="KW-0862">Zinc</keyword>
<evidence type="ECO:0000256" key="5">
    <source>
        <dbReference type="SAM" id="MobiDB-lite"/>
    </source>
</evidence>
<accession>A0ABP0MVU7</accession>
<evidence type="ECO:0000256" key="1">
    <source>
        <dbReference type="ARBA" id="ARBA00022723"/>
    </source>
</evidence>
<evidence type="ECO:0000256" key="4">
    <source>
        <dbReference type="PROSITE-ProRule" id="PRU00175"/>
    </source>
</evidence>